<evidence type="ECO:0000313" key="4">
    <source>
        <dbReference type="EMBL" id="EKN29748.1"/>
    </source>
</evidence>
<accession>A0AAD2TR89</accession>
<feature type="compositionally biased region" description="Polar residues" evidence="2">
    <location>
        <begin position="1"/>
        <end position="10"/>
    </location>
</feature>
<dbReference type="AlphaFoldDB" id="A0AAD2TR89"/>
<dbReference type="Pfam" id="PF01381">
    <property type="entry name" value="HTH_3"/>
    <property type="match status" value="1"/>
</dbReference>
<keyword evidence="1" id="KW-0175">Coiled coil</keyword>
<evidence type="ECO:0000313" key="5">
    <source>
        <dbReference type="Proteomes" id="UP000006262"/>
    </source>
</evidence>
<evidence type="ECO:0000256" key="2">
    <source>
        <dbReference type="SAM" id="MobiDB-lite"/>
    </source>
</evidence>
<dbReference type="Gene3D" id="1.10.260.40">
    <property type="entry name" value="lambda repressor-like DNA-binding domains"/>
    <property type="match status" value="1"/>
</dbReference>
<dbReference type="PROSITE" id="PS50943">
    <property type="entry name" value="HTH_CROC1"/>
    <property type="match status" value="1"/>
</dbReference>
<evidence type="ECO:0000256" key="1">
    <source>
        <dbReference type="SAM" id="Coils"/>
    </source>
</evidence>
<protein>
    <recommendedName>
        <fullName evidence="3">HTH cro/C1-type domain-containing protein</fullName>
    </recommendedName>
</protein>
<organism evidence="4 5">
    <name type="scientific">Parabacteroides distasonis CL09T03C24</name>
    <dbReference type="NCBI Taxonomy" id="999417"/>
    <lineage>
        <taxon>Bacteria</taxon>
        <taxon>Pseudomonadati</taxon>
        <taxon>Bacteroidota</taxon>
        <taxon>Bacteroidia</taxon>
        <taxon>Bacteroidales</taxon>
        <taxon>Tannerellaceae</taxon>
        <taxon>Parabacteroides</taxon>
    </lineage>
</organism>
<name>A0AAD2TR89_PARDI</name>
<evidence type="ECO:0000259" key="3">
    <source>
        <dbReference type="PROSITE" id="PS50943"/>
    </source>
</evidence>
<reference evidence="4 5" key="1">
    <citation type="submission" date="2012-02" db="EMBL/GenBank/DDBJ databases">
        <title>The Genome Sequence of Parabacteroides distasonis CL09T03C24.</title>
        <authorList>
            <consortium name="The Broad Institute Genome Sequencing Platform"/>
            <person name="Earl A."/>
            <person name="Ward D."/>
            <person name="Feldgarden M."/>
            <person name="Gevers D."/>
            <person name="Zitomersky N.L."/>
            <person name="Coyne M.J."/>
            <person name="Comstock L.E."/>
            <person name="Young S.K."/>
            <person name="Zeng Q."/>
            <person name="Gargeya S."/>
            <person name="Fitzgerald M."/>
            <person name="Haas B."/>
            <person name="Abouelleil A."/>
            <person name="Alvarado L."/>
            <person name="Arachchi H.M."/>
            <person name="Berlin A."/>
            <person name="Chapman S.B."/>
            <person name="Gearin G."/>
            <person name="Goldberg J."/>
            <person name="Griggs A."/>
            <person name="Gujja S."/>
            <person name="Hansen M."/>
            <person name="Heiman D."/>
            <person name="Howarth C."/>
            <person name="Larimer J."/>
            <person name="Lui A."/>
            <person name="MacDonald P.J.P."/>
            <person name="McCowen C."/>
            <person name="Montmayeur A."/>
            <person name="Murphy C."/>
            <person name="Neiman D."/>
            <person name="Pearson M."/>
            <person name="Priest M."/>
            <person name="Roberts A."/>
            <person name="Saif S."/>
            <person name="Shea T."/>
            <person name="Sisk P."/>
            <person name="Stolte C."/>
            <person name="Sykes S."/>
            <person name="Wortman J."/>
            <person name="Nusbaum C."/>
            <person name="Birren B."/>
        </authorList>
    </citation>
    <scope>NUCLEOTIDE SEQUENCE [LARGE SCALE GENOMIC DNA]</scope>
    <source>
        <strain evidence="4 5">CL09T03C24</strain>
    </source>
</reference>
<dbReference type="Proteomes" id="UP000006262">
    <property type="component" value="Unassembled WGS sequence"/>
</dbReference>
<proteinExistence type="predicted"/>
<comment type="caution">
    <text evidence="4">The sequence shown here is derived from an EMBL/GenBank/DDBJ whole genome shotgun (WGS) entry which is preliminary data.</text>
</comment>
<dbReference type="InterPro" id="IPR010982">
    <property type="entry name" value="Lambda_DNA-bd_dom_sf"/>
</dbReference>
<dbReference type="CDD" id="cd00093">
    <property type="entry name" value="HTH_XRE"/>
    <property type="match status" value="1"/>
</dbReference>
<dbReference type="InterPro" id="IPR001387">
    <property type="entry name" value="Cro/C1-type_HTH"/>
</dbReference>
<feature type="domain" description="HTH cro/C1-type" evidence="3">
    <location>
        <begin position="18"/>
        <end position="71"/>
    </location>
</feature>
<dbReference type="SUPFAM" id="SSF47413">
    <property type="entry name" value="lambda repressor-like DNA-binding domains"/>
    <property type="match status" value="1"/>
</dbReference>
<gene>
    <name evidence="4" type="ORF">HMPREF1059_01349</name>
</gene>
<dbReference type="GO" id="GO:0003677">
    <property type="term" value="F:DNA binding"/>
    <property type="evidence" value="ECO:0007669"/>
    <property type="project" value="InterPro"/>
</dbReference>
<dbReference type="EMBL" id="AGZN01000012">
    <property type="protein sequence ID" value="EKN29748.1"/>
    <property type="molecule type" value="Genomic_DNA"/>
</dbReference>
<dbReference type="SMART" id="SM00530">
    <property type="entry name" value="HTH_XRE"/>
    <property type="match status" value="1"/>
</dbReference>
<feature type="coiled-coil region" evidence="1">
    <location>
        <begin position="123"/>
        <end position="150"/>
    </location>
</feature>
<sequence length="154" mass="17225">MGTENTGTSQRVHHGHNIASARRMKGLVQKTLADLLGMSQQRLSQIESTKIVSDEILQKVAEITGVSLEDLKTMEEPMSIYIENNSTNTIEKGANVGSVNSSYDENDNDFETTYHVNPIDKITELYERLLKADQEKIKELEQRIAELEGNASKS</sequence>
<feature type="region of interest" description="Disordered" evidence="2">
    <location>
        <begin position="1"/>
        <end position="20"/>
    </location>
</feature>
<dbReference type="RefSeq" id="WP_005864185.1">
    <property type="nucleotide sequence ID" value="NZ_JH976486.1"/>
</dbReference>